<dbReference type="KEGG" id="cdeu:CNBG_4650"/>
<evidence type="ECO:0000256" key="1">
    <source>
        <dbReference type="SAM" id="MobiDB-lite"/>
    </source>
</evidence>
<dbReference type="VEuPathDB" id="FungiDB:CNBG_4650"/>
<gene>
    <name evidence="2" type="ORF">CNBG_4650</name>
</gene>
<feature type="compositionally biased region" description="Polar residues" evidence="1">
    <location>
        <begin position="30"/>
        <end position="48"/>
    </location>
</feature>
<feature type="compositionally biased region" description="Low complexity" evidence="1">
    <location>
        <begin position="216"/>
        <end position="228"/>
    </location>
</feature>
<dbReference type="EMBL" id="CP025760">
    <property type="protein sequence ID" value="KGB78812.1"/>
    <property type="molecule type" value="Genomic_DNA"/>
</dbReference>
<dbReference type="Proteomes" id="UP000029445">
    <property type="component" value="Chromosome 2"/>
</dbReference>
<feature type="compositionally biased region" description="Basic and acidic residues" evidence="1">
    <location>
        <begin position="198"/>
        <end position="211"/>
    </location>
</feature>
<accession>A0A095CEZ0</accession>
<evidence type="ECO:0000313" key="3">
    <source>
        <dbReference type="Proteomes" id="UP000029445"/>
    </source>
</evidence>
<evidence type="ECO:0000313" key="2">
    <source>
        <dbReference type="EMBL" id="KGB78812.1"/>
    </source>
</evidence>
<sequence length="448" mass="49539">MQLPATNNNTSEKVTSDDIDGFEVVTQMVTEKSATSATETDTLSFETQRSNKDDTPDTIIESVTNLRISSPEFEDNYDQACPHHRDFRCHHKHFYGRRGFMGPPPGFMPFGFDGLVPPEFAVRRGFNKHYKHGKHDSKFAKGISGAGHKHRHHRAYSPPLFEGFKTDSGLECHKKYMKAFFGSHGYHGGHHDGRHHKYASDDEVAAHEPTEKQVITSESNSDSLSTSDFETDSAATVCGDEGKRPRIWASQGFGMSGDHGFGDRGRGMAHHKDMKGLGHGKRRYMGSMGMDMGGIPDTGFDVERPPHSSPFVPEFEMSKGMGGRHFPRNFGQSGSRGGKHGCSFDPMGGMGPNAFFGQGEGPTHMPMHGRYHRNFPPAPEFMPNEQDLSAPLLPHPTPFLHRPASFRPHPNHFGRHHGHHGRRGFGGRFAEFEYETSGGSLAPSAAAT</sequence>
<keyword evidence="3" id="KW-1185">Reference proteome</keyword>
<dbReference type="OMA" id="NNDDQAR"/>
<reference evidence="2 3" key="1">
    <citation type="journal article" date="2011" name="MBio">
        <title>Genome variation in Cryptococcus gattii, an emerging pathogen of immunocompetent hosts.</title>
        <authorList>
            <person name="D'Souza C.A."/>
            <person name="Kronstad J.W."/>
            <person name="Taylor G."/>
            <person name="Warren R."/>
            <person name="Yuen M."/>
            <person name="Hu G."/>
            <person name="Jung W.H."/>
            <person name="Sham A."/>
            <person name="Kidd S.E."/>
            <person name="Tangen K."/>
            <person name="Lee N."/>
            <person name="Zeilmaker T."/>
            <person name="Sawkins J."/>
            <person name="McVicker G."/>
            <person name="Shah S."/>
            <person name="Gnerre S."/>
            <person name="Griggs A."/>
            <person name="Zeng Q."/>
            <person name="Bartlett K."/>
            <person name="Li W."/>
            <person name="Wang X."/>
            <person name="Heitman J."/>
            <person name="Stajich J.E."/>
            <person name="Fraser J.A."/>
            <person name="Meyer W."/>
            <person name="Carter D."/>
            <person name="Schein J."/>
            <person name="Krzywinski M."/>
            <person name="Kwon-Chung K.J."/>
            <person name="Varma A."/>
            <person name="Wang J."/>
            <person name="Brunham R."/>
            <person name="Fyfe M."/>
            <person name="Ouellette B.F."/>
            <person name="Siddiqui A."/>
            <person name="Marra M."/>
            <person name="Jones S."/>
            <person name="Holt R."/>
            <person name="Birren B.W."/>
            <person name="Galagan J.E."/>
            <person name="Cuomo C.A."/>
        </authorList>
    </citation>
    <scope>NUCLEOTIDE SEQUENCE [LARGE SCALE GENOMIC DNA]</scope>
    <source>
        <strain evidence="2 3">R265</strain>
    </source>
</reference>
<proteinExistence type="predicted"/>
<feature type="region of interest" description="Disordered" evidence="1">
    <location>
        <begin position="191"/>
        <end position="237"/>
    </location>
</feature>
<feature type="region of interest" description="Disordered" evidence="1">
    <location>
        <begin position="30"/>
        <end position="57"/>
    </location>
</feature>
<dbReference type="AlphaFoldDB" id="A0A095CEZ0"/>
<reference evidence="2 3" key="2">
    <citation type="journal article" date="2018" name="Proc. Natl. Acad. Sci.">
        <title>RNAi is a critical determinant of centromere evolution in closely related fungi.</title>
        <authorList>
            <person name="Yadav V."/>
            <person name="Sun S."/>
            <person name="Billmyre R.B."/>
            <person name="Thimmappa B.C."/>
            <person name="Shea T."/>
            <person name="Lintner R."/>
            <person name="Bakkeren G."/>
            <person name="Cuomo C.A."/>
            <person name="Heitman J."/>
            <person name="Sanyal K."/>
        </authorList>
    </citation>
    <scope>NUCLEOTIDE SEQUENCE [LARGE SCALE GENOMIC DNA]</scope>
    <source>
        <strain evidence="2 3">R265</strain>
    </source>
</reference>
<dbReference type="OrthoDB" id="2576019at2759"/>
<name>A0A095CEZ0_CRYD2</name>
<dbReference type="HOGENOM" id="CLU_611128_0_0_1"/>
<dbReference type="RefSeq" id="XP_062884531.1">
    <property type="nucleotide sequence ID" value="XM_063028576.1"/>
</dbReference>
<dbReference type="GeneID" id="88180851"/>
<protein>
    <submittedName>
        <fullName evidence="2">Uncharacterized protein</fullName>
    </submittedName>
</protein>
<organism evidence="2 3">
    <name type="scientific">Cryptococcus deuterogattii (strain R265)</name>
    <name type="common">Cryptococcus gattii VGII (strain R265)</name>
    <dbReference type="NCBI Taxonomy" id="294750"/>
    <lineage>
        <taxon>Eukaryota</taxon>
        <taxon>Fungi</taxon>
        <taxon>Dikarya</taxon>
        <taxon>Basidiomycota</taxon>
        <taxon>Agaricomycotina</taxon>
        <taxon>Tremellomycetes</taxon>
        <taxon>Tremellales</taxon>
        <taxon>Cryptococcaceae</taxon>
        <taxon>Cryptococcus</taxon>
        <taxon>Cryptococcus gattii species complex</taxon>
    </lineage>
</organism>